<dbReference type="InterPro" id="IPR023214">
    <property type="entry name" value="HAD_sf"/>
</dbReference>
<dbReference type="EnsemblBacteria" id="AAT83672">
    <property type="protein sequence ID" value="AAT83672"/>
    <property type="gene ID" value="PPA1954"/>
</dbReference>
<dbReference type="GO" id="GO:0016791">
    <property type="term" value="F:phosphatase activity"/>
    <property type="evidence" value="ECO:0007669"/>
    <property type="project" value="TreeGrafter"/>
</dbReference>
<evidence type="ECO:0000256" key="7">
    <source>
        <dbReference type="PIRSR" id="PIRSR000915-2"/>
    </source>
</evidence>
<evidence type="ECO:0000256" key="3">
    <source>
        <dbReference type="ARBA" id="ARBA00022842"/>
    </source>
</evidence>
<evidence type="ECO:0000256" key="5">
    <source>
        <dbReference type="PIRNR" id="PIRNR000915"/>
    </source>
</evidence>
<dbReference type="Proteomes" id="UP000000603">
    <property type="component" value="Chromosome"/>
</dbReference>
<accession>Q6A6E1</accession>
<dbReference type="Gene3D" id="3.40.50.1000">
    <property type="entry name" value="HAD superfamily/HAD-like"/>
    <property type="match status" value="2"/>
</dbReference>
<dbReference type="FunFam" id="3.40.50.1000:FF:000016">
    <property type="entry name" value="HAD family hydrolase"/>
    <property type="match status" value="1"/>
</dbReference>
<feature type="binding site" evidence="7">
    <location>
        <position position="197"/>
    </location>
    <ligand>
        <name>substrate</name>
    </ligand>
</feature>
<keyword evidence="2" id="KW-0378">Hydrolase</keyword>
<feature type="binding site" evidence="8">
    <location>
        <position position="28"/>
    </location>
    <ligand>
        <name>Mg(2+)</name>
        <dbReference type="ChEBI" id="CHEBI:18420"/>
    </ligand>
</feature>
<dbReference type="AlphaFoldDB" id="Q6A6E1"/>
<dbReference type="InterPro" id="IPR036412">
    <property type="entry name" value="HAD-like_sf"/>
</dbReference>
<dbReference type="KEGG" id="pac:PPA1954"/>
<dbReference type="Pfam" id="PF13344">
    <property type="entry name" value="Hydrolase_6"/>
    <property type="match status" value="1"/>
</dbReference>
<sequence>MHRGRLTIDKLGAMRDPADIECWLTDMDGVLVHENHEVPGASDLINRWVDTSKRFLVLTNNSIFTPRDLAARMQASGLTVPEDNIWTSALATAHFLADQQPGARLYVIGEAGLTTALHEAGFILTDIDPDYVVLGETRTYSFEAITRAVRFIVDGARFICTNPDATGPSKEGPLPATGAVAAMIEAASKHKPYIVGKPNPMMFRSALNRIEAHSETTAMIGDRMDTDMVAGMEAGLLTVLVLSGITKREEVEQYPYRPNIILDSVADLNELI</sequence>
<evidence type="ECO:0000313" key="10">
    <source>
        <dbReference type="Proteomes" id="UP000000603"/>
    </source>
</evidence>
<dbReference type="PIRSF" id="PIRSF000915">
    <property type="entry name" value="PGP-type_phosphatase"/>
    <property type="match status" value="1"/>
</dbReference>
<dbReference type="EMBL" id="AE017283">
    <property type="protein sequence ID" value="AAT83672.1"/>
    <property type="molecule type" value="Genomic_DNA"/>
</dbReference>
<feature type="active site" description="Nucleophile" evidence="6">
    <location>
        <position position="26"/>
    </location>
</feature>
<feature type="active site" description="Proton donor" evidence="6">
    <location>
        <position position="28"/>
    </location>
</feature>
<dbReference type="PANTHER" id="PTHR19288:SF46">
    <property type="entry name" value="HALOACID DEHALOGENASE-LIKE HYDROLASE DOMAIN-CONTAINING PROTEIN 2"/>
    <property type="match status" value="1"/>
</dbReference>
<evidence type="ECO:0000256" key="2">
    <source>
        <dbReference type="ARBA" id="ARBA00022801"/>
    </source>
</evidence>
<name>Q6A6E1_CUTAK</name>
<dbReference type="RefSeq" id="WP_002518039.1">
    <property type="nucleotide sequence ID" value="NC_006085.1"/>
</dbReference>
<reference evidence="9 10" key="1">
    <citation type="journal article" date="2004" name="Science">
        <title>The complete genome sequence of Propionibacterium acnes, a commensal of human skin.</title>
        <authorList>
            <person name="Bruggemann H."/>
            <person name="Henne A."/>
            <person name="Hoster F."/>
            <person name="Liesegang H."/>
            <person name="Wiezer A."/>
            <person name="Strittmatter A."/>
            <person name="Hujer S."/>
            <person name="Durre P."/>
            <person name="Gottschalk G."/>
        </authorList>
    </citation>
    <scope>NUCLEOTIDE SEQUENCE [LARGE SCALE GENOMIC DNA]</scope>
    <source>
        <strain evidence="10">DSM 16379 / KPA171202</strain>
    </source>
</reference>
<dbReference type="NCBIfam" id="TIGR01460">
    <property type="entry name" value="HAD-SF-IIA"/>
    <property type="match status" value="1"/>
</dbReference>
<evidence type="ECO:0000256" key="1">
    <source>
        <dbReference type="ARBA" id="ARBA00022723"/>
    </source>
</evidence>
<dbReference type="HOGENOM" id="CLU_043473_1_1_11"/>
<dbReference type="SUPFAM" id="SSF56784">
    <property type="entry name" value="HAD-like"/>
    <property type="match status" value="1"/>
</dbReference>
<comment type="cofactor">
    <cofactor evidence="8">
        <name>Mg(2+)</name>
        <dbReference type="ChEBI" id="CHEBI:18420"/>
    </cofactor>
    <text evidence="8">Divalent metal ions. Mg(2+) is the most effective.</text>
</comment>
<feature type="binding site" evidence="8">
    <location>
        <position position="26"/>
    </location>
    <ligand>
        <name>Mg(2+)</name>
        <dbReference type="ChEBI" id="CHEBI:18420"/>
    </ligand>
</feature>
<dbReference type="PANTHER" id="PTHR19288">
    <property type="entry name" value="4-NITROPHENYLPHOSPHATASE-RELATED"/>
    <property type="match status" value="1"/>
</dbReference>
<proteinExistence type="inferred from homology"/>
<dbReference type="GO" id="GO:0005737">
    <property type="term" value="C:cytoplasm"/>
    <property type="evidence" value="ECO:0007669"/>
    <property type="project" value="TreeGrafter"/>
</dbReference>
<dbReference type="eggNOG" id="COG0647">
    <property type="taxonomic scope" value="Bacteria"/>
</dbReference>
<evidence type="ECO:0000256" key="8">
    <source>
        <dbReference type="PIRSR" id="PIRSR000915-3"/>
    </source>
</evidence>
<dbReference type="Pfam" id="PF13242">
    <property type="entry name" value="Hydrolase_like"/>
    <property type="match status" value="1"/>
</dbReference>
<organism evidence="9 10">
    <name type="scientific">Cutibacterium acnes (strain DSM 16379 / KPA171202)</name>
    <name type="common">Propionibacterium acnes</name>
    <dbReference type="NCBI Taxonomy" id="267747"/>
    <lineage>
        <taxon>Bacteria</taxon>
        <taxon>Bacillati</taxon>
        <taxon>Actinomycetota</taxon>
        <taxon>Actinomycetes</taxon>
        <taxon>Propionibacteriales</taxon>
        <taxon>Propionibacteriaceae</taxon>
        <taxon>Cutibacterium</taxon>
    </lineage>
</organism>
<feature type="binding site" evidence="8">
    <location>
        <position position="222"/>
    </location>
    <ligand>
        <name>Mg(2+)</name>
        <dbReference type="ChEBI" id="CHEBI:18420"/>
    </ligand>
</feature>
<protein>
    <submittedName>
        <fullName evidence="9">Predicted sugar phosphatase/hydrolase</fullName>
    </submittedName>
</protein>
<evidence type="ECO:0000256" key="4">
    <source>
        <dbReference type="ARBA" id="ARBA00023277"/>
    </source>
</evidence>
<dbReference type="GO" id="GO:0046872">
    <property type="term" value="F:metal ion binding"/>
    <property type="evidence" value="ECO:0007669"/>
    <property type="project" value="UniProtKB-KW"/>
</dbReference>
<evidence type="ECO:0000256" key="6">
    <source>
        <dbReference type="PIRSR" id="PIRSR000915-1"/>
    </source>
</evidence>
<dbReference type="InterPro" id="IPR006357">
    <property type="entry name" value="HAD-SF_hydro_IIA"/>
</dbReference>
<evidence type="ECO:0000313" key="9">
    <source>
        <dbReference type="EMBL" id="AAT83672.1"/>
    </source>
</evidence>
<comment type="similarity">
    <text evidence="5">Belongs to the HAD-like hydrolase superfamily.</text>
</comment>
<gene>
    <name evidence="9" type="ordered locus">PPA1954</name>
</gene>
<dbReference type="CDD" id="cd07530">
    <property type="entry name" value="HAD_Pase_UmpH-like"/>
    <property type="match status" value="1"/>
</dbReference>
<keyword evidence="4" id="KW-0119">Carbohydrate metabolism</keyword>
<keyword evidence="3 8" id="KW-0460">Magnesium</keyword>
<keyword evidence="1 8" id="KW-0479">Metal-binding</keyword>